<keyword evidence="4" id="KW-1185">Reference proteome</keyword>
<organism evidence="3 4">
    <name type="scientific">Neofusicoccum ribis</name>
    <dbReference type="NCBI Taxonomy" id="45134"/>
    <lineage>
        <taxon>Eukaryota</taxon>
        <taxon>Fungi</taxon>
        <taxon>Dikarya</taxon>
        <taxon>Ascomycota</taxon>
        <taxon>Pezizomycotina</taxon>
        <taxon>Dothideomycetes</taxon>
        <taxon>Dothideomycetes incertae sedis</taxon>
        <taxon>Botryosphaeriales</taxon>
        <taxon>Botryosphaeriaceae</taxon>
        <taxon>Neofusicoccum</taxon>
    </lineage>
</organism>
<dbReference type="PANTHER" id="PTHR23257">
    <property type="entry name" value="SERINE-THREONINE PROTEIN KINASE"/>
    <property type="match status" value="1"/>
</dbReference>
<evidence type="ECO:0000313" key="4">
    <source>
        <dbReference type="Proteomes" id="UP001521116"/>
    </source>
</evidence>
<dbReference type="InterPro" id="IPR000719">
    <property type="entry name" value="Prot_kinase_dom"/>
</dbReference>
<name>A0ABR3SE21_9PEZI</name>
<feature type="domain" description="Protein kinase" evidence="2">
    <location>
        <begin position="99"/>
        <end position="379"/>
    </location>
</feature>
<gene>
    <name evidence="3" type="ORF">SLS56_010584</name>
</gene>
<dbReference type="Pfam" id="PF00069">
    <property type="entry name" value="Pkinase"/>
    <property type="match status" value="1"/>
</dbReference>
<accession>A0ABR3SE21</accession>
<proteinExistence type="predicted"/>
<feature type="compositionally biased region" description="Polar residues" evidence="1">
    <location>
        <begin position="28"/>
        <end position="49"/>
    </location>
</feature>
<sequence length="388" mass="43497">MDYGFSAAAFSFRTDNSSKPAPSRQRGWWTSSHADASESTGEENYSSCLKSRPSRRPSRSYGYTLSEAPTEDMVPGHTVLEVLVNTLQRAELPGPAILMHDPDPLGDGGQFKVCKQRMVSFDREGCWIQVVAVKTPKFPYNYDIKLDLASHDVRKHLNHVYNEIKALTTESLKHHPNIVRLFSWSRESYEWHSPLVLILELAVSNLAEFLDLGTEVPVDLKISTSLDIASGLEAIHRCRIIHGDLKPINVLIFEGMKRPVAKLADFGVSTEDGVQILGGTPEWQAPELRFAGLSTSTDLYSADRFSYGLVLWSIFYHYGRLPENFQVKDLLNSAKADLENDHNLVSALEQDLGLLLQEFPHARPESLVNLSLYTVEESFKSDTEGAEE</sequence>
<dbReference type="InterPro" id="IPR050167">
    <property type="entry name" value="Ser_Thr_protein_kinase"/>
</dbReference>
<protein>
    <recommendedName>
        <fullName evidence="2">Protein kinase domain-containing protein</fullName>
    </recommendedName>
</protein>
<feature type="region of interest" description="Disordered" evidence="1">
    <location>
        <begin position="14"/>
        <end position="63"/>
    </location>
</feature>
<dbReference type="InterPro" id="IPR008271">
    <property type="entry name" value="Ser/Thr_kinase_AS"/>
</dbReference>
<reference evidence="3 4" key="1">
    <citation type="submission" date="2024-02" db="EMBL/GenBank/DDBJ databases">
        <title>De novo assembly and annotation of 12 fungi associated with fruit tree decline syndrome in Ontario, Canada.</title>
        <authorList>
            <person name="Sulman M."/>
            <person name="Ellouze W."/>
            <person name="Ilyukhin E."/>
        </authorList>
    </citation>
    <scope>NUCLEOTIDE SEQUENCE [LARGE SCALE GENOMIC DNA]</scope>
    <source>
        <strain evidence="3 4">M1-105</strain>
    </source>
</reference>
<comment type="caution">
    <text evidence="3">The sequence shown here is derived from an EMBL/GenBank/DDBJ whole genome shotgun (WGS) entry which is preliminary data.</text>
</comment>
<evidence type="ECO:0000313" key="3">
    <source>
        <dbReference type="EMBL" id="KAL1618394.1"/>
    </source>
</evidence>
<dbReference type="SUPFAM" id="SSF56112">
    <property type="entry name" value="Protein kinase-like (PK-like)"/>
    <property type="match status" value="1"/>
</dbReference>
<dbReference type="Proteomes" id="UP001521116">
    <property type="component" value="Unassembled WGS sequence"/>
</dbReference>
<dbReference type="EMBL" id="JAJVDC020000209">
    <property type="protein sequence ID" value="KAL1618394.1"/>
    <property type="molecule type" value="Genomic_DNA"/>
</dbReference>
<dbReference type="PROSITE" id="PS50011">
    <property type="entry name" value="PROTEIN_KINASE_DOM"/>
    <property type="match status" value="1"/>
</dbReference>
<evidence type="ECO:0000256" key="1">
    <source>
        <dbReference type="SAM" id="MobiDB-lite"/>
    </source>
</evidence>
<dbReference type="InterPro" id="IPR011009">
    <property type="entry name" value="Kinase-like_dom_sf"/>
</dbReference>
<dbReference type="SMART" id="SM00220">
    <property type="entry name" value="S_TKc"/>
    <property type="match status" value="1"/>
</dbReference>
<dbReference type="PROSITE" id="PS00108">
    <property type="entry name" value="PROTEIN_KINASE_ST"/>
    <property type="match status" value="1"/>
</dbReference>
<dbReference type="Gene3D" id="1.10.510.10">
    <property type="entry name" value="Transferase(Phosphotransferase) domain 1"/>
    <property type="match status" value="1"/>
</dbReference>
<evidence type="ECO:0000259" key="2">
    <source>
        <dbReference type="PROSITE" id="PS50011"/>
    </source>
</evidence>